<dbReference type="AlphaFoldDB" id="A0A4U5VDA3"/>
<feature type="region of interest" description="Disordered" evidence="1">
    <location>
        <begin position="51"/>
        <end position="78"/>
    </location>
</feature>
<name>A0A4U5VDA3_COLLU</name>
<keyword evidence="3" id="KW-1185">Reference proteome</keyword>
<protein>
    <submittedName>
        <fullName evidence="2">Uncharacterized protein</fullName>
    </submittedName>
</protein>
<organism evidence="2 3">
    <name type="scientific">Collichthys lucidus</name>
    <name type="common">Big head croaker</name>
    <name type="synonym">Sciaena lucida</name>
    <dbReference type="NCBI Taxonomy" id="240159"/>
    <lineage>
        <taxon>Eukaryota</taxon>
        <taxon>Metazoa</taxon>
        <taxon>Chordata</taxon>
        <taxon>Craniata</taxon>
        <taxon>Vertebrata</taxon>
        <taxon>Euteleostomi</taxon>
        <taxon>Actinopterygii</taxon>
        <taxon>Neopterygii</taxon>
        <taxon>Teleostei</taxon>
        <taxon>Neoteleostei</taxon>
        <taxon>Acanthomorphata</taxon>
        <taxon>Eupercaria</taxon>
        <taxon>Sciaenidae</taxon>
        <taxon>Collichthys</taxon>
    </lineage>
</organism>
<proteinExistence type="predicted"/>
<evidence type="ECO:0000313" key="2">
    <source>
        <dbReference type="EMBL" id="TKS86074.1"/>
    </source>
</evidence>
<dbReference type="EMBL" id="CM014094">
    <property type="protein sequence ID" value="TKS86074.1"/>
    <property type="molecule type" value="Genomic_DNA"/>
</dbReference>
<evidence type="ECO:0000313" key="3">
    <source>
        <dbReference type="Proteomes" id="UP000298787"/>
    </source>
</evidence>
<feature type="compositionally biased region" description="Polar residues" evidence="1">
    <location>
        <begin position="51"/>
        <end position="65"/>
    </location>
</feature>
<accession>A0A4U5VDA3</accession>
<dbReference type="Proteomes" id="UP000298787">
    <property type="component" value="Chromosome 17"/>
</dbReference>
<gene>
    <name evidence="2" type="ORF">D9C73_019268</name>
</gene>
<reference evidence="2 3" key="1">
    <citation type="submission" date="2019-01" db="EMBL/GenBank/DDBJ databases">
        <title>Genome Assembly of Collichthys lucidus.</title>
        <authorList>
            <person name="Cai M."/>
            <person name="Xiao S."/>
        </authorList>
    </citation>
    <scope>NUCLEOTIDE SEQUENCE [LARGE SCALE GENOMIC DNA]</scope>
    <source>
        <strain evidence="2">JT15FE1705JMU</strain>
        <tissue evidence="2">Muscle</tissue>
    </source>
</reference>
<evidence type="ECO:0000256" key="1">
    <source>
        <dbReference type="SAM" id="MobiDB-lite"/>
    </source>
</evidence>
<sequence length="171" mass="18987">MDMMAEEQRVKRTLTEEAKKRKGENITRRMMPTDTVPALFIHHAVSSASLPQSHLPVSSATPENTKTPDKSLSESQQEHERIYVRWVKARPLSRDGFTSEWKNPLTCRWDSQLMSMTGDESGLGGQQFCHFFHPVTANVAGFGSDPGGLLSGHQAGTCTPNSGLEYQRLGN</sequence>
<feature type="compositionally biased region" description="Basic and acidic residues" evidence="1">
    <location>
        <begin position="66"/>
        <end position="78"/>
    </location>
</feature>